<dbReference type="Proteomes" id="UP000789739">
    <property type="component" value="Unassembled WGS sequence"/>
</dbReference>
<evidence type="ECO:0000256" key="2">
    <source>
        <dbReference type="SAM" id="SignalP"/>
    </source>
</evidence>
<evidence type="ECO:0000256" key="1">
    <source>
        <dbReference type="SAM" id="Phobius"/>
    </source>
</evidence>
<feature type="transmembrane region" description="Helical" evidence="1">
    <location>
        <begin position="86"/>
        <end position="107"/>
    </location>
</feature>
<keyword evidence="1" id="KW-1133">Transmembrane helix</keyword>
<keyword evidence="1" id="KW-0812">Transmembrane</keyword>
<feature type="chain" id="PRO_5040511662" evidence="2">
    <location>
        <begin position="26"/>
        <end position="148"/>
    </location>
</feature>
<dbReference type="EMBL" id="CAJVPI010001406">
    <property type="protein sequence ID" value="CAG8611260.1"/>
    <property type="molecule type" value="Genomic_DNA"/>
</dbReference>
<proteinExistence type="predicted"/>
<protein>
    <submittedName>
        <fullName evidence="3">8337_t:CDS:1</fullName>
    </submittedName>
</protein>
<feature type="signal peptide" evidence="2">
    <location>
        <begin position="1"/>
        <end position="25"/>
    </location>
</feature>
<comment type="caution">
    <text evidence="3">The sequence shown here is derived from an EMBL/GenBank/DDBJ whole genome shotgun (WGS) entry which is preliminary data.</text>
</comment>
<keyword evidence="1" id="KW-0472">Membrane</keyword>
<gene>
    <name evidence="3" type="ORF">PBRASI_LOCUS8181</name>
</gene>
<keyword evidence="4" id="KW-1185">Reference proteome</keyword>
<reference evidence="3" key="1">
    <citation type="submission" date="2021-06" db="EMBL/GenBank/DDBJ databases">
        <authorList>
            <person name="Kallberg Y."/>
            <person name="Tangrot J."/>
            <person name="Rosling A."/>
        </authorList>
    </citation>
    <scope>NUCLEOTIDE SEQUENCE</scope>
    <source>
        <strain evidence="3">BR232B</strain>
    </source>
</reference>
<accession>A0A9N9CSH5</accession>
<evidence type="ECO:0000313" key="3">
    <source>
        <dbReference type="EMBL" id="CAG8611260.1"/>
    </source>
</evidence>
<name>A0A9N9CSH5_9GLOM</name>
<evidence type="ECO:0000313" key="4">
    <source>
        <dbReference type="Proteomes" id="UP000789739"/>
    </source>
</evidence>
<sequence length="148" mass="16092">MQPITACGYIPILLLILALLTGTHAIPLGDSVYTHNDNCRYEEFSICSSAQKDLDKEVNTSSSEDQASASSDIIHTIEDLSPCIKIILAIAGLVIAIILFCFVQSIYSLCSGPQDNTIPTMHIHCFVCTHITTFNHGGDLNQGVPRQE</sequence>
<keyword evidence="2" id="KW-0732">Signal</keyword>
<organism evidence="3 4">
    <name type="scientific">Paraglomus brasilianum</name>
    <dbReference type="NCBI Taxonomy" id="144538"/>
    <lineage>
        <taxon>Eukaryota</taxon>
        <taxon>Fungi</taxon>
        <taxon>Fungi incertae sedis</taxon>
        <taxon>Mucoromycota</taxon>
        <taxon>Glomeromycotina</taxon>
        <taxon>Glomeromycetes</taxon>
        <taxon>Paraglomerales</taxon>
        <taxon>Paraglomeraceae</taxon>
        <taxon>Paraglomus</taxon>
    </lineage>
</organism>
<dbReference type="AlphaFoldDB" id="A0A9N9CSH5"/>